<feature type="domain" description="Bacterial surface antigen (D15)" evidence="4">
    <location>
        <begin position="276"/>
        <end position="473"/>
    </location>
</feature>
<proteinExistence type="predicted"/>
<sequence>MSFWNSMMGLVCLSTFIAIPVYAEERNSDVPEWLGEFKKLDEKELANKKEGWYATGLPLFGNDAVNGSGLGLLANVFYNGTKKDSSFKYTPYEHMFNVGVYRTNRGTENNYLAWDAPYFLDTAYRLRSYVGHDASYYNQYFGVGTESLQPLYFRDRNADGSRIVRNATYSDFENANSYAKNRGPGRELTSTQHYHDYQFETTYGQFNADKTIFQVFRVWGGVEFSKNIVRRYDGNSVDAKEPLTGVTVPAIEDSSKLTEDSNAGKIIGVHGGNLNYVRGGIAFDTRDYEPDPDRGWLIEYNVNKAERSIGSDFNYLRHFGQIKNFYQPFPKLFEEFVIAQRAALTKIEGEVPFFEYRYLFSIDGPMGALGGQNTLRGYRQERFVGPVIGFYNIELRYRVGSFTLWDQFFQLSIVPFYDVGRVWDKIKQVSTMDYKHSRGLGLRLIWDQATVILMDYAYSREDQLFYLDIGHTF</sequence>
<dbReference type="InterPro" id="IPR046024">
    <property type="entry name" value="DUF5982"/>
</dbReference>
<dbReference type="Proteomes" id="UP001209694">
    <property type="component" value="Unassembled WGS sequence"/>
</dbReference>
<dbReference type="GO" id="GO:0008320">
    <property type="term" value="F:protein transmembrane transporter activity"/>
    <property type="evidence" value="ECO:0007669"/>
    <property type="project" value="TreeGrafter"/>
</dbReference>
<dbReference type="Gene3D" id="2.40.160.50">
    <property type="entry name" value="membrane protein fhac: a member of the omp85/tpsb transporter family"/>
    <property type="match status" value="1"/>
</dbReference>
<dbReference type="InterPro" id="IPR000184">
    <property type="entry name" value="Bac_surfAg_D15"/>
</dbReference>
<protein>
    <submittedName>
        <fullName evidence="6">Outer membrane protein assembly factor</fullName>
    </submittedName>
</protein>
<feature type="signal peptide" evidence="3">
    <location>
        <begin position="1"/>
        <end position="23"/>
    </location>
</feature>
<dbReference type="InterPro" id="IPR051544">
    <property type="entry name" value="TPS_OM_transporter"/>
</dbReference>
<name>A0AAW5VDC6_9LEPT</name>
<evidence type="ECO:0000256" key="3">
    <source>
        <dbReference type="SAM" id="SignalP"/>
    </source>
</evidence>
<evidence type="ECO:0000256" key="1">
    <source>
        <dbReference type="ARBA" id="ARBA00004370"/>
    </source>
</evidence>
<comment type="subcellular location">
    <subcellularLocation>
        <location evidence="1">Membrane</location>
    </subcellularLocation>
</comment>
<dbReference type="Pfam" id="PF19412">
    <property type="entry name" value="DUF5982"/>
    <property type="match status" value="1"/>
</dbReference>
<evidence type="ECO:0000256" key="2">
    <source>
        <dbReference type="ARBA" id="ARBA00023136"/>
    </source>
</evidence>
<keyword evidence="3" id="KW-0732">Signal</keyword>
<dbReference type="PANTHER" id="PTHR34597:SF3">
    <property type="entry name" value="OUTER MEMBRANE TRANSPORTER CDIB"/>
    <property type="match status" value="1"/>
</dbReference>
<dbReference type="GO" id="GO:0019867">
    <property type="term" value="C:outer membrane"/>
    <property type="evidence" value="ECO:0007669"/>
    <property type="project" value="InterPro"/>
</dbReference>
<accession>A0AAW5VDC6</accession>
<dbReference type="EMBL" id="JAMQQD010000007">
    <property type="protein sequence ID" value="MCW7516804.1"/>
    <property type="molecule type" value="Genomic_DNA"/>
</dbReference>
<dbReference type="GO" id="GO:0046819">
    <property type="term" value="P:protein secretion by the type V secretion system"/>
    <property type="evidence" value="ECO:0007669"/>
    <property type="project" value="TreeGrafter"/>
</dbReference>
<dbReference type="NCBIfam" id="NF047779">
    <property type="entry name" value="Omp85_fam"/>
    <property type="match status" value="1"/>
</dbReference>
<evidence type="ECO:0000259" key="5">
    <source>
        <dbReference type="Pfam" id="PF19412"/>
    </source>
</evidence>
<evidence type="ECO:0000313" key="7">
    <source>
        <dbReference type="Proteomes" id="UP001209694"/>
    </source>
</evidence>
<dbReference type="GO" id="GO:0098046">
    <property type="term" value="C:type V protein secretion system complex"/>
    <property type="evidence" value="ECO:0007669"/>
    <property type="project" value="TreeGrafter"/>
</dbReference>
<dbReference type="PANTHER" id="PTHR34597">
    <property type="entry name" value="SLR1661 PROTEIN"/>
    <property type="match status" value="1"/>
</dbReference>
<gene>
    <name evidence="6" type="ORF">ND810_16675</name>
</gene>
<dbReference type="AlphaFoldDB" id="A0AAW5VDC6"/>
<evidence type="ECO:0000313" key="6">
    <source>
        <dbReference type="EMBL" id="MCW7516804.1"/>
    </source>
</evidence>
<feature type="chain" id="PRO_5043420000" evidence="3">
    <location>
        <begin position="24"/>
        <end position="473"/>
    </location>
</feature>
<organism evidence="6 7">
    <name type="scientific">Leptospira levettii</name>
    <dbReference type="NCBI Taxonomy" id="2023178"/>
    <lineage>
        <taxon>Bacteria</taxon>
        <taxon>Pseudomonadati</taxon>
        <taxon>Spirochaetota</taxon>
        <taxon>Spirochaetia</taxon>
        <taxon>Leptospirales</taxon>
        <taxon>Leptospiraceae</taxon>
        <taxon>Leptospira</taxon>
    </lineage>
</organism>
<keyword evidence="2" id="KW-0472">Membrane</keyword>
<comment type="caution">
    <text evidence="6">The sequence shown here is derived from an EMBL/GenBank/DDBJ whole genome shotgun (WGS) entry which is preliminary data.</text>
</comment>
<dbReference type="Pfam" id="PF01103">
    <property type="entry name" value="Omp85"/>
    <property type="match status" value="1"/>
</dbReference>
<evidence type="ECO:0000259" key="4">
    <source>
        <dbReference type="Pfam" id="PF01103"/>
    </source>
</evidence>
<reference evidence="6" key="1">
    <citation type="submission" date="2022-06" db="EMBL/GenBank/DDBJ databases">
        <title>Leptospira isolates from biofilms formed at urban environments.</title>
        <authorList>
            <person name="Ribeiro P.S."/>
            <person name="Sousa T."/>
            <person name="Carvalho N."/>
            <person name="Aburjaile F."/>
            <person name="Neves F."/>
            <person name="Oliveira D."/>
            <person name="Blanco L."/>
            <person name="Lima J."/>
            <person name="Costa F."/>
            <person name="Brenig B."/>
            <person name="Soares S."/>
            <person name="Ramos R."/>
            <person name="Goes-Neto A."/>
            <person name="Matiuzzi M."/>
            <person name="Azevedo V."/>
            <person name="Ristow P."/>
        </authorList>
    </citation>
    <scope>NUCLEOTIDE SEQUENCE</scope>
    <source>
        <strain evidence="6">VSF7</strain>
    </source>
</reference>
<feature type="domain" description="DUF5982" evidence="5">
    <location>
        <begin position="31"/>
        <end position="93"/>
    </location>
</feature>